<feature type="binding site" evidence="5">
    <location>
        <position position="90"/>
    </location>
    <ligand>
        <name>Mg(2+)</name>
        <dbReference type="ChEBI" id="CHEBI:18420"/>
        <label>2</label>
    </ligand>
</feature>
<dbReference type="InterPro" id="IPR000760">
    <property type="entry name" value="Inositol_monophosphatase-like"/>
</dbReference>
<accession>A0ABD6DY88</accession>
<protein>
    <recommendedName>
        <fullName evidence="2">fructose-bisphosphatase</fullName>
        <ecNumber evidence="2">3.1.3.11</ecNumber>
    </recommendedName>
</protein>
<dbReference type="RefSeq" id="WP_256307374.1">
    <property type="nucleotide sequence ID" value="NZ_JANHAW010000002.1"/>
</dbReference>
<evidence type="ECO:0000256" key="2">
    <source>
        <dbReference type="ARBA" id="ARBA00013093"/>
    </source>
</evidence>
<feature type="binding site" evidence="5">
    <location>
        <position position="72"/>
    </location>
    <ligand>
        <name>Mg(2+)</name>
        <dbReference type="ChEBI" id="CHEBI:18420"/>
        <label>1</label>
        <note>catalytic</note>
    </ligand>
</feature>
<keyword evidence="5" id="KW-0460">Magnesium</keyword>
<evidence type="ECO:0000313" key="7">
    <source>
        <dbReference type="Proteomes" id="UP001597092"/>
    </source>
</evidence>
<dbReference type="PANTHER" id="PTHR20854:SF4">
    <property type="entry name" value="INOSITOL-1-MONOPHOSPHATASE-RELATED"/>
    <property type="match status" value="1"/>
</dbReference>
<dbReference type="AlphaFoldDB" id="A0ABD6DY88"/>
<dbReference type="Gene3D" id="3.30.540.10">
    <property type="entry name" value="Fructose-1,6-Bisphosphatase, subunit A, domain 1"/>
    <property type="match status" value="1"/>
</dbReference>
<reference evidence="6 7" key="1">
    <citation type="journal article" date="2019" name="Int. J. Syst. Evol. Microbiol.">
        <title>The Global Catalogue of Microorganisms (GCM) 10K type strain sequencing project: providing services to taxonomists for standard genome sequencing and annotation.</title>
        <authorList>
            <consortium name="The Broad Institute Genomics Platform"/>
            <consortium name="The Broad Institute Genome Sequencing Center for Infectious Disease"/>
            <person name="Wu L."/>
            <person name="Ma J."/>
        </authorList>
    </citation>
    <scope>NUCLEOTIDE SEQUENCE [LARGE SCALE GENOMIC DNA]</scope>
    <source>
        <strain evidence="6 7">CGMCC 1.10387</strain>
    </source>
</reference>
<feature type="binding site" evidence="5">
    <location>
        <position position="87"/>
    </location>
    <ligand>
        <name>Mg(2+)</name>
        <dbReference type="ChEBI" id="CHEBI:18420"/>
        <label>1</label>
        <note>catalytic</note>
    </ligand>
</feature>
<dbReference type="CDD" id="cd01637">
    <property type="entry name" value="IMPase_like"/>
    <property type="match status" value="1"/>
</dbReference>
<dbReference type="PRINTS" id="PR00377">
    <property type="entry name" value="IMPHPHTASES"/>
</dbReference>
<feature type="binding site" evidence="5">
    <location>
        <position position="89"/>
    </location>
    <ligand>
        <name>Mg(2+)</name>
        <dbReference type="ChEBI" id="CHEBI:18420"/>
        <label>1</label>
        <note>catalytic</note>
    </ligand>
</feature>
<dbReference type="EMBL" id="JBHUDP010000006">
    <property type="protein sequence ID" value="MFD1686879.1"/>
    <property type="molecule type" value="Genomic_DNA"/>
</dbReference>
<keyword evidence="3" id="KW-0119">Carbohydrate metabolism</keyword>
<dbReference type="EC" id="3.1.3.11" evidence="2"/>
<dbReference type="Proteomes" id="UP001597092">
    <property type="component" value="Unassembled WGS sequence"/>
</dbReference>
<gene>
    <name evidence="6" type="ORF">ACFSAS_14790</name>
</gene>
<comment type="cofactor">
    <cofactor evidence="5">
        <name>Mg(2+)</name>
        <dbReference type="ChEBI" id="CHEBI:18420"/>
    </cofactor>
</comment>
<evidence type="ECO:0000256" key="5">
    <source>
        <dbReference type="PIRSR" id="PIRSR600760-2"/>
    </source>
</evidence>
<comment type="catalytic activity">
    <reaction evidence="1">
        <text>beta-D-fructose 1,6-bisphosphate + H2O = beta-D-fructose 6-phosphate + phosphate</text>
        <dbReference type="Rhea" id="RHEA:11064"/>
        <dbReference type="ChEBI" id="CHEBI:15377"/>
        <dbReference type="ChEBI" id="CHEBI:32966"/>
        <dbReference type="ChEBI" id="CHEBI:43474"/>
        <dbReference type="ChEBI" id="CHEBI:57634"/>
        <dbReference type="EC" id="3.1.3.11"/>
    </reaction>
</comment>
<organism evidence="6 7">
    <name type="scientific">Halobellus litoreus</name>
    <dbReference type="NCBI Taxonomy" id="755310"/>
    <lineage>
        <taxon>Archaea</taxon>
        <taxon>Methanobacteriati</taxon>
        <taxon>Methanobacteriota</taxon>
        <taxon>Stenosarchaea group</taxon>
        <taxon>Halobacteria</taxon>
        <taxon>Halobacteriales</taxon>
        <taxon>Haloferacaceae</taxon>
        <taxon>Halobellus</taxon>
    </lineage>
</organism>
<evidence type="ECO:0000256" key="3">
    <source>
        <dbReference type="ARBA" id="ARBA00023277"/>
    </source>
</evidence>
<comment type="similarity">
    <text evidence="4">Belongs to the inositol monophosphatase superfamily. FBPase class 4 family.</text>
</comment>
<keyword evidence="5" id="KW-0479">Metal-binding</keyword>
<dbReference type="Gene3D" id="3.40.190.80">
    <property type="match status" value="1"/>
</dbReference>
<sequence>MNARSVEPPLLEAVAARAVRAGGDYLADAFRDVDIEAEYGTDDVKSAADRVAEERALAVIEEAFPDHAVHGEESGRDGDHRYEWVVDPLDGTNNFAAGIPAFATAACVLADGRPLVSAIYEPLPDSLYLARRGEGATADGESLAAASDRSLPQGTVSFVVGLPAVRDDDHRAVAGTMESAVDARCKRVINTWSPCVDWGLLARGGLDGLVAYRPDVYEQYAGALLAEESGVVRRVFEIDGDGDDLTEVTDVGAATGVGGLYVAAPDRQKCDQLVEAASEALS</sequence>
<evidence type="ECO:0000256" key="4">
    <source>
        <dbReference type="ARBA" id="ARBA00038103"/>
    </source>
</evidence>
<proteinExistence type="inferred from homology"/>
<evidence type="ECO:0000313" key="6">
    <source>
        <dbReference type="EMBL" id="MFD1686879.1"/>
    </source>
</evidence>
<dbReference type="SUPFAM" id="SSF56655">
    <property type="entry name" value="Carbohydrate phosphatase"/>
    <property type="match status" value="1"/>
</dbReference>
<keyword evidence="7" id="KW-1185">Reference proteome</keyword>
<dbReference type="GO" id="GO:0042132">
    <property type="term" value="F:fructose 1,6-bisphosphate 1-phosphatase activity"/>
    <property type="evidence" value="ECO:0007669"/>
    <property type="project" value="UniProtKB-EC"/>
</dbReference>
<dbReference type="PANTHER" id="PTHR20854">
    <property type="entry name" value="INOSITOL MONOPHOSPHATASE"/>
    <property type="match status" value="1"/>
</dbReference>
<dbReference type="Pfam" id="PF00459">
    <property type="entry name" value="Inositol_P"/>
    <property type="match status" value="1"/>
</dbReference>
<evidence type="ECO:0000256" key="1">
    <source>
        <dbReference type="ARBA" id="ARBA00001273"/>
    </source>
</evidence>
<comment type="caution">
    <text evidence="6">The sequence shown here is derived from an EMBL/GenBank/DDBJ whole genome shotgun (WGS) entry which is preliminary data.</text>
</comment>
<name>A0ABD6DY88_9EURY</name>